<accession>A0A915HY40</accession>
<dbReference type="InterPro" id="IPR015947">
    <property type="entry name" value="PUA-like_sf"/>
</dbReference>
<dbReference type="Gene3D" id="2.170.150.20">
    <property type="entry name" value="Peptide methionine sulfoxide reductase"/>
    <property type="match status" value="1"/>
</dbReference>
<evidence type="ECO:0000259" key="1">
    <source>
        <dbReference type="PROSITE" id="PS51787"/>
    </source>
</evidence>
<dbReference type="CDD" id="cd15777">
    <property type="entry name" value="CRBN_C_like"/>
    <property type="match status" value="1"/>
</dbReference>
<dbReference type="PANTHER" id="PTHR46732:SF8">
    <property type="entry name" value="ATP-DEPENDENT PROTEASE LA (LON) DOMAIN PROTEIN"/>
    <property type="match status" value="1"/>
</dbReference>
<dbReference type="InterPro" id="IPR003111">
    <property type="entry name" value="Lon_prtase_N"/>
</dbReference>
<feature type="domain" description="Lon N-terminal" evidence="1">
    <location>
        <begin position="93"/>
        <end position="324"/>
    </location>
</feature>
<dbReference type="SUPFAM" id="SSF88697">
    <property type="entry name" value="PUA domain-like"/>
    <property type="match status" value="1"/>
</dbReference>
<reference evidence="4" key="1">
    <citation type="submission" date="2022-11" db="UniProtKB">
        <authorList>
            <consortium name="WormBaseParasite"/>
        </authorList>
    </citation>
    <scope>IDENTIFICATION</scope>
</reference>
<dbReference type="Gene3D" id="2.30.130.40">
    <property type="entry name" value="LON domain-like"/>
    <property type="match status" value="1"/>
</dbReference>
<dbReference type="AlphaFoldDB" id="A0A915HY40"/>
<keyword evidence="3" id="KW-1185">Reference proteome</keyword>
<proteinExistence type="predicted"/>
<dbReference type="SMART" id="SM00464">
    <property type="entry name" value="LON"/>
    <property type="match status" value="1"/>
</dbReference>
<dbReference type="InterPro" id="IPR046336">
    <property type="entry name" value="Lon_prtase_N_sf"/>
</dbReference>
<name>A0A915HY40_ROMCU</name>
<feature type="domain" description="CULT" evidence="2">
    <location>
        <begin position="322"/>
        <end position="433"/>
    </location>
</feature>
<dbReference type="InterPro" id="IPR034750">
    <property type="entry name" value="CULT"/>
</dbReference>
<evidence type="ECO:0000259" key="2">
    <source>
        <dbReference type="PROSITE" id="PS51788"/>
    </source>
</evidence>
<dbReference type="Proteomes" id="UP000887565">
    <property type="component" value="Unplaced"/>
</dbReference>
<dbReference type="PANTHER" id="PTHR46732">
    <property type="entry name" value="ATP-DEPENDENT PROTEASE LA (LON) DOMAIN PROTEIN"/>
    <property type="match status" value="1"/>
</dbReference>
<evidence type="ECO:0000313" key="3">
    <source>
        <dbReference type="Proteomes" id="UP000887565"/>
    </source>
</evidence>
<organism evidence="3 4">
    <name type="scientific">Romanomermis culicivorax</name>
    <name type="common">Nematode worm</name>
    <dbReference type="NCBI Taxonomy" id="13658"/>
    <lineage>
        <taxon>Eukaryota</taxon>
        <taxon>Metazoa</taxon>
        <taxon>Ecdysozoa</taxon>
        <taxon>Nematoda</taxon>
        <taxon>Enoplea</taxon>
        <taxon>Dorylaimia</taxon>
        <taxon>Mermithida</taxon>
        <taxon>Mermithoidea</taxon>
        <taxon>Mermithidae</taxon>
        <taxon>Romanomermis</taxon>
    </lineage>
</organism>
<dbReference type="PROSITE" id="PS51787">
    <property type="entry name" value="LON_N"/>
    <property type="match status" value="1"/>
</dbReference>
<dbReference type="PROSITE" id="PS51788">
    <property type="entry name" value="CULT"/>
    <property type="match status" value="1"/>
</dbReference>
<protein>
    <submittedName>
        <fullName evidence="4">Protein cereblon</fullName>
    </submittedName>
</protein>
<sequence length="451" mass="51739">MADNHENSNDSIEDDISLSDTNAAPSLELDFVSQRSTTMGNASSHESDEDCNTKKEITFNRSIPANHSYLGNDLEELASGQNVFEPDSIVENVPLLPVPSFVLMPNQILPLNNFHPRLISMFRTIISTAKCFGVIHVDLNEEYYDADENEILANVGTVGQVLAYKEETEHELTLMKMRVVGRQRFKILEIRHQDSILVSKIKILPDIEMKNFLDSIEPTSSVHYKLKASKNYNVSRRICLASVQPPPFVHTLYDTKDVIHRLCIELTKWYDEKLINEMRTNPTAFSFWVAANLPVQESTKLTLLSYNCDLQRLKRELQLIQQCTAFVCRCGAPIGRSSYIFSMSIMGPLGVYVNPHGSLHELLTLSRLINSKCVTYRGRPQTEYSWFPGYAWTIVECTRCKGHLGWHFTLERNFNFEPKQFWGLTRRSIKPVLHGEEMIDEQELHYIQNEV</sequence>
<dbReference type="Gene3D" id="1.20.58.1480">
    <property type="match status" value="1"/>
</dbReference>
<dbReference type="FunFam" id="2.170.150.20:FF:000007">
    <property type="entry name" value="Protein cereblon"/>
    <property type="match status" value="1"/>
</dbReference>
<dbReference type="WBParaSite" id="nRc.2.0.1.t06348-RA">
    <property type="protein sequence ID" value="nRc.2.0.1.t06348-RA"/>
    <property type="gene ID" value="nRc.2.0.1.g06348"/>
</dbReference>
<evidence type="ECO:0000313" key="4">
    <source>
        <dbReference type="WBParaSite" id="nRc.2.0.1.t06348-RA"/>
    </source>
</evidence>
<dbReference type="Pfam" id="PF02190">
    <property type="entry name" value="LON_substr_bdg"/>
    <property type="match status" value="1"/>
</dbReference>
<dbReference type="OMA" id="AYQMYDS"/>